<dbReference type="InterPro" id="IPR003661">
    <property type="entry name" value="HisK_dim/P_dom"/>
</dbReference>
<evidence type="ECO:0000256" key="5">
    <source>
        <dbReference type="ARBA" id="ARBA00022679"/>
    </source>
</evidence>
<name>A0ABW3FAG7_9PROT</name>
<feature type="domain" description="HPt" evidence="14">
    <location>
        <begin position="811"/>
        <end position="904"/>
    </location>
</feature>
<keyword evidence="10" id="KW-1133">Transmembrane helix</keyword>
<feature type="transmembrane region" description="Helical" evidence="10">
    <location>
        <begin position="158"/>
        <end position="178"/>
    </location>
</feature>
<evidence type="ECO:0000256" key="3">
    <source>
        <dbReference type="ARBA" id="ARBA00012438"/>
    </source>
</evidence>
<dbReference type="SUPFAM" id="SSF55874">
    <property type="entry name" value="ATPase domain of HSP90 chaperone/DNA topoisomerase II/histidine kinase"/>
    <property type="match status" value="1"/>
</dbReference>
<organism evidence="15 16">
    <name type="scientific">Methylophilus luteus</name>
    <dbReference type="NCBI Taxonomy" id="640108"/>
    <lineage>
        <taxon>Bacteria</taxon>
        <taxon>Pseudomonadati</taxon>
        <taxon>Pseudomonadota</taxon>
        <taxon>Betaproteobacteria</taxon>
        <taxon>Nitrosomonadales</taxon>
        <taxon>Methylophilaceae</taxon>
        <taxon>Methylophilus</taxon>
    </lineage>
</organism>
<keyword evidence="4 9" id="KW-0597">Phosphoprotein</keyword>
<dbReference type="InterPro" id="IPR036890">
    <property type="entry name" value="HATPase_C_sf"/>
</dbReference>
<accession>A0ABW3FAG7</accession>
<proteinExistence type="predicted"/>
<protein>
    <recommendedName>
        <fullName evidence="3">histidine kinase</fullName>
        <ecNumber evidence="3">2.7.13.3</ecNumber>
    </recommendedName>
</protein>
<reference evidence="16" key="1">
    <citation type="journal article" date="2019" name="Int. J. Syst. Evol. Microbiol.">
        <title>The Global Catalogue of Microorganisms (GCM) 10K type strain sequencing project: providing services to taxonomists for standard genome sequencing and annotation.</title>
        <authorList>
            <consortium name="The Broad Institute Genomics Platform"/>
            <consortium name="The Broad Institute Genome Sequencing Center for Infectious Disease"/>
            <person name="Wu L."/>
            <person name="Ma J."/>
        </authorList>
    </citation>
    <scope>NUCLEOTIDE SEQUENCE [LARGE SCALE GENOMIC DNA]</scope>
    <source>
        <strain evidence="16">CCUG 58412</strain>
    </source>
</reference>
<dbReference type="InterPro" id="IPR008207">
    <property type="entry name" value="Sig_transdc_His_kin_Hpt_dom"/>
</dbReference>
<dbReference type="EMBL" id="JBHTKB010000002">
    <property type="protein sequence ID" value="MFD0914265.1"/>
    <property type="molecule type" value="Genomic_DNA"/>
</dbReference>
<feature type="modified residue" description="Phosphohistidine" evidence="8">
    <location>
        <position position="850"/>
    </location>
</feature>
<evidence type="ECO:0000256" key="7">
    <source>
        <dbReference type="ARBA" id="ARBA00023012"/>
    </source>
</evidence>
<keyword evidence="10" id="KW-0472">Membrane</keyword>
<dbReference type="Gene3D" id="1.20.120.160">
    <property type="entry name" value="HPT domain"/>
    <property type="match status" value="1"/>
</dbReference>
<evidence type="ECO:0000256" key="10">
    <source>
        <dbReference type="SAM" id="Phobius"/>
    </source>
</evidence>
<dbReference type="Gene3D" id="3.40.50.2300">
    <property type="match status" value="1"/>
</dbReference>
<dbReference type="PROSITE" id="PS50110">
    <property type="entry name" value="RESPONSE_REGULATORY"/>
    <property type="match status" value="1"/>
</dbReference>
<evidence type="ECO:0000259" key="12">
    <source>
        <dbReference type="PROSITE" id="PS50110"/>
    </source>
</evidence>
<dbReference type="InterPro" id="IPR036641">
    <property type="entry name" value="HPT_dom_sf"/>
</dbReference>
<comment type="catalytic activity">
    <reaction evidence="1">
        <text>ATP + protein L-histidine = ADP + protein N-phospho-L-histidine.</text>
        <dbReference type="EC" id="2.7.13.3"/>
    </reaction>
</comment>
<dbReference type="SUPFAM" id="SSF47384">
    <property type="entry name" value="Homodimeric domain of signal transducing histidine kinase"/>
    <property type="match status" value="1"/>
</dbReference>
<feature type="transmembrane region" description="Helical" evidence="10">
    <location>
        <begin position="20"/>
        <end position="43"/>
    </location>
</feature>
<dbReference type="Gene3D" id="3.30.565.10">
    <property type="entry name" value="Histidine kinase-like ATPase, C-terminal domain"/>
    <property type="match status" value="1"/>
</dbReference>
<dbReference type="SMART" id="SM00387">
    <property type="entry name" value="HATPase_c"/>
    <property type="match status" value="1"/>
</dbReference>
<dbReference type="SUPFAM" id="SSF52172">
    <property type="entry name" value="CheY-like"/>
    <property type="match status" value="1"/>
</dbReference>
<dbReference type="SMART" id="SM00388">
    <property type="entry name" value="HisKA"/>
    <property type="match status" value="1"/>
</dbReference>
<dbReference type="Pfam" id="PF00512">
    <property type="entry name" value="HisKA"/>
    <property type="match status" value="1"/>
</dbReference>
<comment type="subcellular location">
    <subcellularLocation>
        <location evidence="2">Membrane</location>
    </subcellularLocation>
</comment>
<dbReference type="PROSITE" id="PS50894">
    <property type="entry name" value="HPT"/>
    <property type="match status" value="1"/>
</dbReference>
<dbReference type="PROSITE" id="PS50109">
    <property type="entry name" value="HIS_KIN"/>
    <property type="match status" value="1"/>
</dbReference>
<dbReference type="Pfam" id="PF02518">
    <property type="entry name" value="HATPase_c"/>
    <property type="match status" value="1"/>
</dbReference>
<dbReference type="InterPro" id="IPR033417">
    <property type="entry name" value="CHASE8"/>
</dbReference>
<dbReference type="PRINTS" id="PR00344">
    <property type="entry name" value="BCTRLSENSOR"/>
</dbReference>
<evidence type="ECO:0000256" key="1">
    <source>
        <dbReference type="ARBA" id="ARBA00000085"/>
    </source>
</evidence>
<keyword evidence="16" id="KW-1185">Reference proteome</keyword>
<evidence type="ECO:0000256" key="4">
    <source>
        <dbReference type="ARBA" id="ARBA00022553"/>
    </source>
</evidence>
<dbReference type="InterPro" id="IPR036097">
    <property type="entry name" value="HisK_dim/P_sf"/>
</dbReference>
<dbReference type="Gene3D" id="6.10.340.10">
    <property type="match status" value="1"/>
</dbReference>
<dbReference type="InterPro" id="IPR011006">
    <property type="entry name" value="CheY-like_superfamily"/>
</dbReference>
<evidence type="ECO:0000259" key="11">
    <source>
        <dbReference type="PROSITE" id="PS50109"/>
    </source>
</evidence>
<dbReference type="PANTHER" id="PTHR45339:SF5">
    <property type="entry name" value="HISTIDINE KINASE"/>
    <property type="match status" value="1"/>
</dbReference>
<dbReference type="Pfam" id="PF01627">
    <property type="entry name" value="Hpt"/>
    <property type="match status" value="1"/>
</dbReference>
<evidence type="ECO:0000256" key="8">
    <source>
        <dbReference type="PROSITE-ProRule" id="PRU00110"/>
    </source>
</evidence>
<keyword evidence="6" id="KW-0418">Kinase</keyword>
<evidence type="ECO:0000256" key="2">
    <source>
        <dbReference type="ARBA" id="ARBA00004370"/>
    </source>
</evidence>
<keyword evidence="10" id="KW-0812">Transmembrane</keyword>
<dbReference type="SMART" id="SM00448">
    <property type="entry name" value="REC"/>
    <property type="match status" value="1"/>
</dbReference>
<dbReference type="CDD" id="cd00082">
    <property type="entry name" value="HisKA"/>
    <property type="match status" value="1"/>
</dbReference>
<gene>
    <name evidence="15" type="ORF">ACFQ1Z_11950</name>
</gene>
<dbReference type="InterPro" id="IPR001789">
    <property type="entry name" value="Sig_transdc_resp-reg_receiver"/>
</dbReference>
<dbReference type="GO" id="GO:0005524">
    <property type="term" value="F:ATP binding"/>
    <property type="evidence" value="ECO:0007669"/>
    <property type="project" value="UniProtKB-KW"/>
</dbReference>
<feature type="domain" description="HAMP" evidence="13">
    <location>
        <begin position="182"/>
        <end position="238"/>
    </location>
</feature>
<evidence type="ECO:0000313" key="15">
    <source>
        <dbReference type="EMBL" id="MFD0914265.1"/>
    </source>
</evidence>
<dbReference type="Pfam" id="PF17152">
    <property type="entry name" value="CHASE8"/>
    <property type="match status" value="1"/>
</dbReference>
<dbReference type="InterPro" id="IPR005467">
    <property type="entry name" value="His_kinase_dom"/>
</dbReference>
<dbReference type="CDD" id="cd16922">
    <property type="entry name" value="HATPase_EvgS-ArcB-TorS-like"/>
    <property type="match status" value="1"/>
</dbReference>
<feature type="domain" description="Histidine kinase" evidence="11">
    <location>
        <begin position="278"/>
        <end position="499"/>
    </location>
</feature>
<dbReference type="PANTHER" id="PTHR45339">
    <property type="entry name" value="HYBRID SIGNAL TRANSDUCTION HISTIDINE KINASE J"/>
    <property type="match status" value="1"/>
</dbReference>
<keyword evidence="15" id="KW-0547">Nucleotide-binding</keyword>
<dbReference type="InterPro" id="IPR004358">
    <property type="entry name" value="Sig_transdc_His_kin-like_C"/>
</dbReference>
<dbReference type="Gene3D" id="1.10.287.130">
    <property type="match status" value="1"/>
</dbReference>
<evidence type="ECO:0000259" key="13">
    <source>
        <dbReference type="PROSITE" id="PS50885"/>
    </source>
</evidence>
<dbReference type="CDD" id="cd17546">
    <property type="entry name" value="REC_hyHK_CKI1_RcsC-like"/>
    <property type="match status" value="1"/>
</dbReference>
<feature type="domain" description="Response regulatory" evidence="12">
    <location>
        <begin position="651"/>
        <end position="769"/>
    </location>
</feature>
<keyword evidence="5" id="KW-0808">Transferase</keyword>
<dbReference type="Pfam" id="PF00072">
    <property type="entry name" value="Response_reg"/>
    <property type="match status" value="1"/>
</dbReference>
<keyword evidence="7" id="KW-0902">Two-component regulatory system</keyword>
<dbReference type="Proteomes" id="UP001597128">
    <property type="component" value="Unassembled WGS sequence"/>
</dbReference>
<keyword evidence="15" id="KW-0067">ATP-binding</keyword>
<evidence type="ECO:0000256" key="9">
    <source>
        <dbReference type="PROSITE-ProRule" id="PRU00169"/>
    </source>
</evidence>
<dbReference type="RefSeq" id="WP_379057872.1">
    <property type="nucleotide sequence ID" value="NZ_JBHTKB010000002.1"/>
</dbReference>
<evidence type="ECO:0000256" key="6">
    <source>
        <dbReference type="ARBA" id="ARBA00022777"/>
    </source>
</evidence>
<evidence type="ECO:0000313" key="16">
    <source>
        <dbReference type="Proteomes" id="UP001597128"/>
    </source>
</evidence>
<sequence>MKTPANLLSHIGDMVVTTVGGAILVLGITSFVVASYLMIKFHLEDIHLRMMMLEDNVVAPLSFSDREAARKVLANLDSVTDVKYVELYDNNQQLFASYYRPGVEKPALAKPSRHPQPYQKIQGTSIVLQKTISFDGFNLGSFRLGVDVKPLITHLGQLLIFLLVISPVAVLISIQLFAKRIRMVVSPLTKLAHVMENIADTRQLMVFEQELETSRIIEINQLQQGFQLMLLQLRTANRAILDQMDHLDNEVNRRTEELVKARDLAEQASRAKSDFLASMSHEIRTPMNGIVGMIELLLKTPLDNVQRQFAEVVESSSQHLLQIINDILDFSRIEAGKVELDDADMNIISVVADASNMFREMIMMKGLYLRVQDSTSQPLLLRGDALRLRQVLVNLLNNALKFTEQGGITVMTEVTAETDDTISFTIAVQDTGIGIPQSLQTRIFDHFSQADNSTSRTYGGTGLGLSISRSLLELMGGTLSVTSEEGKGSIFTIALTLNKSVMAQGVMNQPGFDGLSVLACMPASDQFAPVCAQLSAVHIECELLTEMTAAFAGLDAAGQAGYGAIVISEAFEQGNYVLLLEKVRADYRWDQTPVLLLADSENAQALAARFALTTLLQPGLSFAQLYSAIQHAVTGAARIPTTPSASLDQAHVLLVEDNKINQMVAIDMLEDLGMQVALANDGYEALALLEHQAFDAIFMDCHLPEMDGYETTRRIRAMQQADQPRIPIIALTANAIAGDKVKCMLAGMDDYVIKPYTQDQLKGVLNRWLKVTGPVDAAAPADGPEPLPAKVLHHVNHHSLRNLAAISQPGKLPLILRLLDAFCETFPTGLAEMQRVYHRGDTVALTSTAHALKSSAGNMGAEFLAHTLSLIEASARDGVLDKSDILIKSVKCEYAFVVHELSATYRTEG</sequence>
<dbReference type="InterPro" id="IPR003594">
    <property type="entry name" value="HATPase_dom"/>
</dbReference>
<feature type="modified residue" description="4-aspartylphosphate" evidence="9">
    <location>
        <position position="700"/>
    </location>
</feature>
<dbReference type="EC" id="2.7.13.3" evidence="3"/>
<dbReference type="PROSITE" id="PS50885">
    <property type="entry name" value="HAMP"/>
    <property type="match status" value="1"/>
</dbReference>
<evidence type="ECO:0000259" key="14">
    <source>
        <dbReference type="PROSITE" id="PS50894"/>
    </source>
</evidence>
<dbReference type="InterPro" id="IPR003660">
    <property type="entry name" value="HAMP_dom"/>
</dbReference>
<dbReference type="SUPFAM" id="SSF47226">
    <property type="entry name" value="Histidine-containing phosphotransfer domain, HPT domain"/>
    <property type="match status" value="1"/>
</dbReference>
<comment type="caution">
    <text evidence="15">The sequence shown here is derived from an EMBL/GenBank/DDBJ whole genome shotgun (WGS) entry which is preliminary data.</text>
</comment>